<dbReference type="EMBL" id="CCBP010000248">
    <property type="protein sequence ID" value="CDO75231.1"/>
    <property type="molecule type" value="Genomic_DNA"/>
</dbReference>
<evidence type="ECO:0000313" key="2">
    <source>
        <dbReference type="EMBL" id="CDO75231.1"/>
    </source>
</evidence>
<dbReference type="AlphaFoldDB" id="A0A060SM19"/>
<feature type="region of interest" description="Disordered" evidence="1">
    <location>
        <begin position="38"/>
        <end position="57"/>
    </location>
</feature>
<reference evidence="2" key="1">
    <citation type="submission" date="2014-01" db="EMBL/GenBank/DDBJ databases">
        <title>The genome of the white-rot fungus Pycnoporus cinnabarinus: a basidiomycete model with a versatile arsenal for lignocellulosic biomass breakdown.</title>
        <authorList>
            <person name="Levasseur A."/>
            <person name="Lomascolo A."/>
            <person name="Ruiz-Duenas F.J."/>
            <person name="Uzan E."/>
            <person name="Piumi F."/>
            <person name="Kues U."/>
            <person name="Ram A.F.J."/>
            <person name="Murat C."/>
            <person name="Haon M."/>
            <person name="Benoit I."/>
            <person name="Arfi Y."/>
            <person name="Chevret D."/>
            <person name="Drula E."/>
            <person name="Kwon M.J."/>
            <person name="Gouret P."/>
            <person name="Lesage-Meessen L."/>
            <person name="Lombard V."/>
            <person name="Mariette J."/>
            <person name="Noirot C."/>
            <person name="Park J."/>
            <person name="Patyshakuliyeva A."/>
            <person name="Wieneger R.A.B."/>
            <person name="Wosten H.A.B."/>
            <person name="Martin F."/>
            <person name="Coutinho P.M."/>
            <person name="de Vries R."/>
            <person name="Martinez A.T."/>
            <person name="Klopp C."/>
            <person name="Pontarotti P."/>
            <person name="Henrissat B."/>
            <person name="Record E."/>
        </authorList>
    </citation>
    <scope>NUCLEOTIDE SEQUENCE [LARGE SCALE GENOMIC DNA]</scope>
    <source>
        <strain evidence="2">BRFM137</strain>
    </source>
</reference>
<dbReference type="Proteomes" id="UP000029665">
    <property type="component" value="Unassembled WGS sequence"/>
</dbReference>
<organism evidence="2 3">
    <name type="scientific">Pycnoporus cinnabarinus</name>
    <name type="common">Cinnabar-red polypore</name>
    <name type="synonym">Trametes cinnabarina</name>
    <dbReference type="NCBI Taxonomy" id="5643"/>
    <lineage>
        <taxon>Eukaryota</taxon>
        <taxon>Fungi</taxon>
        <taxon>Dikarya</taxon>
        <taxon>Basidiomycota</taxon>
        <taxon>Agaricomycotina</taxon>
        <taxon>Agaricomycetes</taxon>
        <taxon>Polyporales</taxon>
        <taxon>Polyporaceae</taxon>
        <taxon>Trametes</taxon>
    </lineage>
</organism>
<keyword evidence="3" id="KW-1185">Reference proteome</keyword>
<evidence type="ECO:0000313" key="3">
    <source>
        <dbReference type="Proteomes" id="UP000029665"/>
    </source>
</evidence>
<protein>
    <submittedName>
        <fullName evidence="2">Uncharacterized protein</fullName>
    </submittedName>
</protein>
<accession>A0A060SM19</accession>
<proteinExistence type="predicted"/>
<evidence type="ECO:0000256" key="1">
    <source>
        <dbReference type="SAM" id="MobiDB-lite"/>
    </source>
</evidence>
<dbReference type="HOGENOM" id="CLU_2005055_0_0_1"/>
<comment type="caution">
    <text evidence="2">The sequence shown here is derived from an EMBL/GenBank/DDBJ whole genome shotgun (WGS) entry which is preliminary data.</text>
</comment>
<sequence>MSKEETWTMAAIGAGYPPRESSVVDARPPRVRACVEAPGRPVHPYEDSDGSLPVLGAADAPSGFADARGVGGPEHGGATTTRAQEARGGPRVVSVIFDLIALVRRRYFSLEALGTYLALDALRE</sequence>
<gene>
    <name evidence="2" type="ORF">BN946_scf184895.g11</name>
</gene>
<name>A0A060SM19_PYCCI</name>
<feature type="region of interest" description="Disordered" evidence="1">
    <location>
        <begin position="63"/>
        <end position="85"/>
    </location>
</feature>